<comment type="caution">
    <text evidence="7">The sequence shown here is derived from an EMBL/GenBank/DDBJ whole genome shotgun (WGS) entry which is preliminary data.</text>
</comment>
<proteinExistence type="predicted"/>
<name>A0A3N0ATI8_9ACTN</name>
<dbReference type="PROSITE" id="PS50975">
    <property type="entry name" value="ATP_GRASP"/>
    <property type="match status" value="1"/>
</dbReference>
<dbReference type="SUPFAM" id="SSF52440">
    <property type="entry name" value="PreATP-grasp domain"/>
    <property type="match status" value="1"/>
</dbReference>
<evidence type="ECO:0000259" key="6">
    <source>
        <dbReference type="PROSITE" id="PS50975"/>
    </source>
</evidence>
<dbReference type="Gene3D" id="3.40.50.20">
    <property type="match status" value="1"/>
</dbReference>
<evidence type="ECO:0000256" key="5">
    <source>
        <dbReference type="PROSITE-ProRule" id="PRU00409"/>
    </source>
</evidence>
<evidence type="ECO:0000256" key="2">
    <source>
        <dbReference type="ARBA" id="ARBA00022741"/>
    </source>
</evidence>
<accession>A0A3N0ATI8</accession>
<keyword evidence="3 5" id="KW-0067">ATP-binding</keyword>
<dbReference type="GO" id="GO:0008716">
    <property type="term" value="F:D-alanine-D-alanine ligase activity"/>
    <property type="evidence" value="ECO:0007669"/>
    <property type="project" value="InterPro"/>
</dbReference>
<dbReference type="Gene3D" id="3.30.470.20">
    <property type="entry name" value="ATP-grasp fold, B domain"/>
    <property type="match status" value="1"/>
</dbReference>
<evidence type="ECO:0000313" key="8">
    <source>
        <dbReference type="Proteomes" id="UP000269591"/>
    </source>
</evidence>
<dbReference type="GO" id="GO:0005524">
    <property type="term" value="F:ATP binding"/>
    <property type="evidence" value="ECO:0007669"/>
    <property type="project" value="UniProtKB-UniRule"/>
</dbReference>
<evidence type="ECO:0000313" key="7">
    <source>
        <dbReference type="EMBL" id="RNL38207.1"/>
    </source>
</evidence>
<dbReference type="AlphaFoldDB" id="A0A3N0ATI8"/>
<dbReference type="GO" id="GO:0071555">
    <property type="term" value="P:cell wall organization"/>
    <property type="evidence" value="ECO:0007669"/>
    <property type="project" value="UniProtKB-KW"/>
</dbReference>
<dbReference type="EMBL" id="QIBX01000019">
    <property type="protein sequence ID" value="RNL38207.1"/>
    <property type="molecule type" value="Genomic_DNA"/>
</dbReference>
<dbReference type="InterPro" id="IPR013815">
    <property type="entry name" value="ATP_grasp_subdomain_1"/>
</dbReference>
<keyword evidence="4" id="KW-0961">Cell wall biogenesis/degradation</keyword>
<feature type="domain" description="ATP-grasp" evidence="6">
    <location>
        <begin position="111"/>
        <end position="302"/>
    </location>
</feature>
<sequence>MREMTSLLILGATTETVKLIERANDLGFETFVADPFPDSPGKQCATHPVDIDCFDIDGICGLMARYGIDGVLPGCADVLIPVYEEVCDRAGKHCYVNKEVVRVLNNKRGLKDALISVGLPVVEEYTREQVSSMDFDKFPVFVKPADNNSSKGMSVVYDHADFDAAHDKALSFSRSKTVLIEAYKECDDFNIGFFLQDGEVAVTFTADRFVNNEQKGVGSITAGMVYPSQYTTLYFETVHDKMLELFSHLGFRNGIASIQAFVEDGKIMFYDPALRITGGQEYILSSYFYGLDILESLINFAVSGSMGPSGLVRKCDHLFHGGHACNLAFSVKCGTIAHVEGMDYARSLPNVINVTQEHFGGDVISKAGTAQQNIARMHLVADSRSELSQLIDELQKRIVAFDEDGSNMMLAGMDPRVALGVTAS</sequence>
<organism evidence="7 8">
    <name type="scientific">Slackia equolifaciens</name>
    <dbReference type="NCBI Taxonomy" id="498718"/>
    <lineage>
        <taxon>Bacteria</taxon>
        <taxon>Bacillati</taxon>
        <taxon>Actinomycetota</taxon>
        <taxon>Coriobacteriia</taxon>
        <taxon>Eggerthellales</taxon>
        <taxon>Eggerthellaceae</taxon>
        <taxon>Slackia</taxon>
    </lineage>
</organism>
<dbReference type="Gene3D" id="3.30.1490.20">
    <property type="entry name" value="ATP-grasp fold, A domain"/>
    <property type="match status" value="1"/>
</dbReference>
<keyword evidence="8" id="KW-1185">Reference proteome</keyword>
<dbReference type="GO" id="GO:0046872">
    <property type="term" value="F:metal ion binding"/>
    <property type="evidence" value="ECO:0007669"/>
    <property type="project" value="InterPro"/>
</dbReference>
<dbReference type="PANTHER" id="PTHR43055">
    <property type="entry name" value="FORMATE-DEPENDENT PHOSPHORIBOSYLGLYCINAMIDE FORMYLTRANSFERASE"/>
    <property type="match status" value="1"/>
</dbReference>
<dbReference type="PANTHER" id="PTHR43055:SF1">
    <property type="entry name" value="FORMATE-DEPENDENT PHOSPHORIBOSYLGLYCINAMIDE FORMYLTRANSFERASE"/>
    <property type="match status" value="1"/>
</dbReference>
<evidence type="ECO:0000256" key="1">
    <source>
        <dbReference type="ARBA" id="ARBA00022598"/>
    </source>
</evidence>
<evidence type="ECO:0000256" key="3">
    <source>
        <dbReference type="ARBA" id="ARBA00022840"/>
    </source>
</evidence>
<protein>
    <recommendedName>
        <fullName evidence="6">ATP-grasp domain-containing protein</fullName>
    </recommendedName>
</protein>
<dbReference type="Proteomes" id="UP000269591">
    <property type="component" value="Unassembled WGS sequence"/>
</dbReference>
<dbReference type="GO" id="GO:0005829">
    <property type="term" value="C:cytosol"/>
    <property type="evidence" value="ECO:0007669"/>
    <property type="project" value="TreeGrafter"/>
</dbReference>
<keyword evidence="1" id="KW-0436">Ligase</keyword>
<dbReference type="Pfam" id="PF07478">
    <property type="entry name" value="Dala_Dala_lig_C"/>
    <property type="match status" value="1"/>
</dbReference>
<dbReference type="InterPro" id="IPR011095">
    <property type="entry name" value="Dala_Dala_lig_C"/>
</dbReference>
<gene>
    <name evidence="7" type="ORF">DMP06_09300</name>
</gene>
<reference evidence="8" key="1">
    <citation type="submission" date="2018-05" db="EMBL/GenBank/DDBJ databases">
        <title>Genome Sequencing of selected type strains of the family Eggerthellaceae.</title>
        <authorList>
            <person name="Danylec N."/>
            <person name="Stoll D.A."/>
            <person name="Doetsch A."/>
            <person name="Huch M."/>
        </authorList>
    </citation>
    <scope>NUCLEOTIDE SEQUENCE [LARGE SCALE GENOMIC DNA]</scope>
    <source>
        <strain evidence="8">DSM 24851</strain>
    </source>
</reference>
<dbReference type="SUPFAM" id="SSF56059">
    <property type="entry name" value="Glutathione synthetase ATP-binding domain-like"/>
    <property type="match status" value="1"/>
</dbReference>
<dbReference type="InterPro" id="IPR011761">
    <property type="entry name" value="ATP-grasp"/>
</dbReference>
<keyword evidence="2 5" id="KW-0547">Nucleotide-binding</keyword>
<evidence type="ECO:0000256" key="4">
    <source>
        <dbReference type="ARBA" id="ARBA00023316"/>
    </source>
</evidence>
<dbReference type="InterPro" id="IPR016185">
    <property type="entry name" value="PreATP-grasp_dom_sf"/>
</dbReference>